<evidence type="ECO:0000256" key="3">
    <source>
        <dbReference type="ARBA" id="ARBA00022643"/>
    </source>
</evidence>
<comment type="similarity">
    <text evidence="4">Belongs to the flavoredoxin family.</text>
</comment>
<organism evidence="6 7">
    <name type="scientific">Jeotgalibaca porci</name>
    <dbReference type="NCBI Taxonomy" id="1868793"/>
    <lineage>
        <taxon>Bacteria</taxon>
        <taxon>Bacillati</taxon>
        <taxon>Bacillota</taxon>
        <taxon>Bacilli</taxon>
        <taxon>Lactobacillales</taxon>
        <taxon>Carnobacteriaceae</taxon>
        <taxon>Jeotgalibaca</taxon>
    </lineage>
</organism>
<protein>
    <submittedName>
        <fullName evidence="6">Flavin reductase family protein</fullName>
    </submittedName>
</protein>
<dbReference type="AlphaFoldDB" id="A0A6G7WGU3"/>
<dbReference type="GO" id="GO:0010181">
    <property type="term" value="F:FMN binding"/>
    <property type="evidence" value="ECO:0007669"/>
    <property type="project" value="InterPro"/>
</dbReference>
<dbReference type="KEGG" id="jpo:G7058_05185"/>
<keyword evidence="2" id="KW-0285">Flavoprotein</keyword>
<dbReference type="PANTHER" id="PTHR33798:SF5">
    <property type="entry name" value="FLAVIN REDUCTASE LIKE DOMAIN-CONTAINING PROTEIN"/>
    <property type="match status" value="1"/>
</dbReference>
<dbReference type="SUPFAM" id="SSF50475">
    <property type="entry name" value="FMN-binding split barrel"/>
    <property type="match status" value="1"/>
</dbReference>
<gene>
    <name evidence="6" type="ORF">G7058_05185</name>
</gene>
<dbReference type="Gene3D" id="2.30.110.10">
    <property type="entry name" value="Electron Transport, Fmn-binding Protein, Chain A"/>
    <property type="match status" value="1"/>
</dbReference>
<sequence>MYHYTTGDLDKKTMYKFISGSIIPRAIGWITTLDEKTEVVNAAPFSFTSGVSNQVPLLSMAILRGANGEPKDSARNLLEYKHGVVHIVSEDVVDAMNDTSAPLPADESEVVFAGLHLTDSKTVKTPGIKEAKIRMEVKVYDYHPVKSPDGDVVTDFFFLEVTDFYFDETIFDKEKEYIDVAALKPVARLAGPYYATLDEIYRKDRPN</sequence>
<proteinExistence type="inferred from homology"/>
<reference evidence="6 7" key="1">
    <citation type="journal article" date="2017" name="Int. J. Syst. Evol. Microbiol.">
        <title>Jeotgalibaca porci sp. nov. and Jeotgalibaca arthritidis sp. nov., isolated from pigs, and emended description of the genus Jeotgalibaca.</title>
        <authorList>
            <person name="Zamora L."/>
            <person name="Perez-Sancho M."/>
            <person name="Dominguez L."/>
            <person name="Fernandez-Garayzabal J.F."/>
            <person name="Vela A.I."/>
        </authorList>
    </citation>
    <scope>NUCLEOTIDE SEQUENCE [LARGE SCALE GENOMIC DNA]</scope>
    <source>
        <strain evidence="6 7">CCUG 69148</strain>
    </source>
</reference>
<comment type="cofactor">
    <cofactor evidence="1">
        <name>FMN</name>
        <dbReference type="ChEBI" id="CHEBI:58210"/>
    </cofactor>
</comment>
<name>A0A6G7WGU3_9LACT</name>
<dbReference type="RefSeq" id="WP_166062560.1">
    <property type="nucleotide sequence ID" value="NZ_CP049889.1"/>
</dbReference>
<dbReference type="GO" id="GO:0016646">
    <property type="term" value="F:oxidoreductase activity, acting on the CH-NH group of donors, NAD or NADP as acceptor"/>
    <property type="evidence" value="ECO:0007669"/>
    <property type="project" value="UniProtKB-ARBA"/>
</dbReference>
<feature type="domain" description="Flavin reductase like" evidence="5">
    <location>
        <begin position="20"/>
        <end position="179"/>
    </location>
</feature>
<evidence type="ECO:0000256" key="1">
    <source>
        <dbReference type="ARBA" id="ARBA00001917"/>
    </source>
</evidence>
<keyword evidence="7" id="KW-1185">Reference proteome</keyword>
<evidence type="ECO:0000256" key="2">
    <source>
        <dbReference type="ARBA" id="ARBA00022630"/>
    </source>
</evidence>
<dbReference type="GeneID" id="94552664"/>
<evidence type="ECO:0000259" key="5">
    <source>
        <dbReference type="SMART" id="SM00903"/>
    </source>
</evidence>
<dbReference type="SMART" id="SM00903">
    <property type="entry name" value="Flavin_Reduct"/>
    <property type="match status" value="1"/>
</dbReference>
<dbReference type="Pfam" id="PF01613">
    <property type="entry name" value="Flavin_Reduct"/>
    <property type="match status" value="1"/>
</dbReference>
<evidence type="ECO:0000313" key="7">
    <source>
        <dbReference type="Proteomes" id="UP000501830"/>
    </source>
</evidence>
<dbReference type="InterPro" id="IPR002563">
    <property type="entry name" value="Flavin_Rdtase-like_dom"/>
</dbReference>
<dbReference type="EMBL" id="CP049889">
    <property type="protein sequence ID" value="QIK51505.1"/>
    <property type="molecule type" value="Genomic_DNA"/>
</dbReference>
<keyword evidence="3" id="KW-0288">FMN</keyword>
<dbReference type="InterPro" id="IPR012349">
    <property type="entry name" value="Split_barrel_FMN-bd"/>
</dbReference>
<evidence type="ECO:0000313" key="6">
    <source>
        <dbReference type="EMBL" id="QIK51505.1"/>
    </source>
</evidence>
<dbReference type="Proteomes" id="UP000501830">
    <property type="component" value="Chromosome"/>
</dbReference>
<accession>A0A6G7WGU3</accession>
<dbReference type="PANTHER" id="PTHR33798">
    <property type="entry name" value="FLAVOPROTEIN OXYGENASE"/>
    <property type="match status" value="1"/>
</dbReference>
<evidence type="ECO:0000256" key="4">
    <source>
        <dbReference type="ARBA" id="ARBA00038054"/>
    </source>
</evidence>